<feature type="transmembrane region" description="Helical" evidence="1">
    <location>
        <begin position="488"/>
        <end position="508"/>
    </location>
</feature>
<keyword evidence="4" id="KW-1185">Reference proteome</keyword>
<feature type="transmembrane region" description="Helical" evidence="1">
    <location>
        <begin position="333"/>
        <end position="351"/>
    </location>
</feature>
<keyword evidence="1" id="KW-1133">Transmembrane helix</keyword>
<dbReference type="AlphaFoldDB" id="A0A1C6VHC5"/>
<dbReference type="Proteomes" id="UP000198937">
    <property type="component" value="Unassembled WGS sequence"/>
</dbReference>
<dbReference type="PANTHER" id="PTHR12147:SF26">
    <property type="entry name" value="PEPTIDASE M28 DOMAIN-CONTAINING PROTEIN"/>
    <property type="match status" value="1"/>
</dbReference>
<proteinExistence type="predicted"/>
<dbReference type="PANTHER" id="PTHR12147">
    <property type="entry name" value="METALLOPEPTIDASE M28 FAMILY MEMBER"/>
    <property type="match status" value="1"/>
</dbReference>
<evidence type="ECO:0000313" key="4">
    <source>
        <dbReference type="Proteomes" id="UP000198937"/>
    </source>
</evidence>
<feature type="transmembrane region" description="Helical" evidence="1">
    <location>
        <begin position="363"/>
        <end position="385"/>
    </location>
</feature>
<dbReference type="STRING" id="683228.GA0070617_5818"/>
<dbReference type="EMBL" id="FMIA01000002">
    <property type="protein sequence ID" value="SCL65617.1"/>
    <property type="molecule type" value="Genomic_DNA"/>
</dbReference>
<dbReference type="GO" id="GO:0008235">
    <property type="term" value="F:metalloexopeptidase activity"/>
    <property type="evidence" value="ECO:0007669"/>
    <property type="project" value="InterPro"/>
</dbReference>
<protein>
    <submittedName>
        <fullName evidence="3">Peptidase family M28</fullName>
    </submittedName>
</protein>
<dbReference type="GO" id="GO:0006508">
    <property type="term" value="P:proteolysis"/>
    <property type="evidence" value="ECO:0007669"/>
    <property type="project" value="InterPro"/>
</dbReference>
<gene>
    <name evidence="3" type="ORF">GA0070617_5818</name>
</gene>
<keyword evidence="1" id="KW-0812">Transmembrane</keyword>
<dbReference type="InterPro" id="IPR007484">
    <property type="entry name" value="Peptidase_M28"/>
</dbReference>
<feature type="transmembrane region" description="Helical" evidence="1">
    <location>
        <begin position="461"/>
        <end position="481"/>
    </location>
</feature>
<sequence length="770" mass="78819">MRRRLLTARWVPPLIATLVVVLALGGSLWVISPPAAVGSGAPADAFSADRALAQLDILGSGPRPTGSPAAAAVGDRLTARLTALGLRPETRRDTAARVASDGAHRVGRVANIHAVIPGREPGVGAVYLVAHHDSIPFGPGAADDGMGVLTILETARAVLAGPPLRHDVHLLFTDAEEAGLLGARAFVAAGLGDPDRTAVINLEARGNRGRAVMFETGGRSGSVVPALSGGSALATSMAGAVYQVLPNDTDFTEFRAAGYTGLNFALIDGSASYHTPHDTADRLDPGSVQDLGDQVLRATRNLADGPLRTDDAGEVSYFPLFGTTVSYPRVVDLVVAVLAAVLLLGAGVLALRRRVARGRATVLAASTLPLSLLGAAVVGLLVWPLSVLIRPALGGLVFSLPYRPLPYLLGLSLLAVAGTAGWLAVLRRRGVGGPELLLAAGAWFAVLAVVASVLLPGAGYLFAWPALATGGAVLLLVLLGTDSPWRPVVLAVPAAVAVLLLTPVAVLVFPAVGLAAAVVPMLLVALLGAAVAPLGGRLPAGRPVLAGTLALTLGGLATLGVGLGTERVSVDRPAQVSLLYTVDLDTGTARWASAGGAPDAWVDRHVGDDTGSLEEDFPTLYDPGGYRTGPAPTVDLPAAGITVLGQRQNDDVRVVRLRLAVPSGQADMLALYADSVTPRLDGVTVDGAVLPGAVNRPFTDTPWRWGSYLFGVPAGGIEVELRIRGAEPLALRLLTYSAIGPAVAADPPPARVTWSADAAGEAITARTVRV</sequence>
<feature type="domain" description="Peptidase M28" evidence="2">
    <location>
        <begin position="111"/>
        <end position="297"/>
    </location>
</feature>
<evidence type="ECO:0000256" key="1">
    <source>
        <dbReference type="SAM" id="Phobius"/>
    </source>
</evidence>
<name>A0A1C6VHC5_9ACTN</name>
<dbReference type="SUPFAM" id="SSF53187">
    <property type="entry name" value="Zn-dependent exopeptidases"/>
    <property type="match status" value="1"/>
</dbReference>
<feature type="transmembrane region" description="Helical" evidence="1">
    <location>
        <begin position="544"/>
        <end position="563"/>
    </location>
</feature>
<dbReference type="Gene3D" id="3.40.630.10">
    <property type="entry name" value="Zn peptidases"/>
    <property type="match status" value="1"/>
</dbReference>
<accession>A0A1C6VHC5</accession>
<evidence type="ECO:0000313" key="3">
    <source>
        <dbReference type="EMBL" id="SCL65617.1"/>
    </source>
</evidence>
<keyword evidence="1" id="KW-0472">Membrane</keyword>
<organism evidence="3 4">
    <name type="scientific">Micromonospora yangpuensis</name>
    <dbReference type="NCBI Taxonomy" id="683228"/>
    <lineage>
        <taxon>Bacteria</taxon>
        <taxon>Bacillati</taxon>
        <taxon>Actinomycetota</taxon>
        <taxon>Actinomycetes</taxon>
        <taxon>Micromonosporales</taxon>
        <taxon>Micromonosporaceae</taxon>
        <taxon>Micromonospora</taxon>
    </lineage>
</organism>
<evidence type="ECO:0000259" key="2">
    <source>
        <dbReference type="Pfam" id="PF04389"/>
    </source>
</evidence>
<feature type="transmembrane region" description="Helical" evidence="1">
    <location>
        <begin position="405"/>
        <end position="424"/>
    </location>
</feature>
<dbReference type="InterPro" id="IPR045175">
    <property type="entry name" value="M28_fam"/>
</dbReference>
<feature type="transmembrane region" description="Helical" evidence="1">
    <location>
        <begin position="514"/>
        <end position="532"/>
    </location>
</feature>
<dbReference type="Pfam" id="PF04389">
    <property type="entry name" value="Peptidase_M28"/>
    <property type="match status" value="1"/>
</dbReference>
<reference evidence="4" key="1">
    <citation type="submission" date="2016-06" db="EMBL/GenBank/DDBJ databases">
        <authorList>
            <person name="Varghese N."/>
            <person name="Submissions Spin"/>
        </authorList>
    </citation>
    <scope>NUCLEOTIDE SEQUENCE [LARGE SCALE GENOMIC DNA]</scope>
    <source>
        <strain evidence="4">DSM 45577</strain>
    </source>
</reference>
<feature type="transmembrane region" description="Helical" evidence="1">
    <location>
        <begin position="436"/>
        <end position="455"/>
    </location>
</feature>